<feature type="domain" description="Serine aminopeptidase S33" evidence="3">
    <location>
        <begin position="149"/>
        <end position="302"/>
    </location>
</feature>
<evidence type="ECO:0000313" key="5">
    <source>
        <dbReference type="Proteomes" id="UP001280581"/>
    </source>
</evidence>
<feature type="region of interest" description="Disordered" evidence="1">
    <location>
        <begin position="437"/>
        <end position="521"/>
    </location>
</feature>
<organism evidence="4 5">
    <name type="scientific">Pseudopithomyces chartarum</name>
    <dbReference type="NCBI Taxonomy" id="1892770"/>
    <lineage>
        <taxon>Eukaryota</taxon>
        <taxon>Fungi</taxon>
        <taxon>Dikarya</taxon>
        <taxon>Ascomycota</taxon>
        <taxon>Pezizomycotina</taxon>
        <taxon>Dothideomycetes</taxon>
        <taxon>Pleosporomycetidae</taxon>
        <taxon>Pleosporales</taxon>
        <taxon>Massarineae</taxon>
        <taxon>Didymosphaeriaceae</taxon>
        <taxon>Pseudopithomyces</taxon>
    </lineage>
</organism>
<keyword evidence="5" id="KW-1185">Reference proteome</keyword>
<sequence>MSLYNLIVVPLSVISGLWIPCTLLCCIPWVQKQMLYLHWVTLFPGKWLTEPERAGFLKNQVATFGIASEDGERLFAWLIAPLGVYSRHVDQFIQESPLPDDIERRVTFRLLKEDPETRLVIYFHGNTATVAQGRRTEEYRTYSSGASDKIFVLAFDYRGFGKSTGTPSESGLLNDAEAVVDWALHTAGIPPERIVFLGHSLGTAVATGIMHRYADLTRPIEFAGLILCASFTNTGSAFSSYAIADVLPDWFRRRFKDTWRTDQRLASLAKRCERLQLVLVHAENDGTMPWDQTEELFKATLRAATEEVGPKLKVVDLGEAGKQEVWRQGTRSISKLIAKHGGKDALNRVDTGFTSDRRITQPHKHGNTQAPSHKNRHITMPALHATLTARDLFPTTANTSVTPKAILLIVFVAVIPVLLVAGLVSWLLCCYGRDRKSSRRRNPAEEKGKENPSSAPQIPQKDAEIAGFLRPSPIPHNPYSRETQGVPMVPERALRRNDTVGSERSGRSVGEKSEAMPRDFV</sequence>
<evidence type="ECO:0000313" key="4">
    <source>
        <dbReference type="EMBL" id="KAK3201610.1"/>
    </source>
</evidence>
<proteinExistence type="predicted"/>
<dbReference type="PANTHER" id="PTHR12277:SF81">
    <property type="entry name" value="PROTEIN ABHD13"/>
    <property type="match status" value="1"/>
</dbReference>
<feature type="transmembrane region" description="Helical" evidence="2">
    <location>
        <begin position="7"/>
        <end position="30"/>
    </location>
</feature>
<accession>A0AAN6LSU4</accession>
<reference evidence="4 5" key="1">
    <citation type="submission" date="2021-02" db="EMBL/GenBank/DDBJ databases">
        <title>Genome assembly of Pseudopithomyces chartarum.</title>
        <authorList>
            <person name="Jauregui R."/>
            <person name="Singh J."/>
            <person name="Voisey C."/>
        </authorList>
    </citation>
    <scope>NUCLEOTIDE SEQUENCE [LARGE SCALE GENOMIC DNA]</scope>
    <source>
        <strain evidence="4 5">AGR01</strain>
    </source>
</reference>
<evidence type="ECO:0000259" key="3">
    <source>
        <dbReference type="Pfam" id="PF12146"/>
    </source>
</evidence>
<dbReference type="InterPro" id="IPR029058">
    <property type="entry name" value="AB_hydrolase_fold"/>
</dbReference>
<keyword evidence="2" id="KW-0812">Transmembrane</keyword>
<dbReference type="SUPFAM" id="SSF53474">
    <property type="entry name" value="alpha/beta-Hydrolases"/>
    <property type="match status" value="1"/>
</dbReference>
<name>A0AAN6LSU4_9PLEO</name>
<feature type="transmembrane region" description="Helical" evidence="2">
    <location>
        <begin position="405"/>
        <end position="431"/>
    </location>
</feature>
<gene>
    <name evidence="4" type="ORF">GRF29_185g1465847</name>
</gene>
<dbReference type="PANTHER" id="PTHR12277">
    <property type="entry name" value="ALPHA/BETA HYDROLASE DOMAIN-CONTAINING PROTEIN"/>
    <property type="match status" value="1"/>
</dbReference>
<dbReference type="Gene3D" id="3.40.50.1820">
    <property type="entry name" value="alpha/beta hydrolase"/>
    <property type="match status" value="1"/>
</dbReference>
<dbReference type="InterPro" id="IPR022742">
    <property type="entry name" value="Hydrolase_4"/>
</dbReference>
<dbReference type="Pfam" id="PF12146">
    <property type="entry name" value="Hydrolase_4"/>
    <property type="match status" value="1"/>
</dbReference>
<protein>
    <recommendedName>
        <fullName evidence="3">Serine aminopeptidase S33 domain-containing protein</fullName>
    </recommendedName>
</protein>
<feature type="compositionally biased region" description="Basic and acidic residues" evidence="1">
    <location>
        <begin position="504"/>
        <end position="521"/>
    </location>
</feature>
<feature type="region of interest" description="Disordered" evidence="1">
    <location>
        <begin position="355"/>
        <end position="376"/>
    </location>
</feature>
<evidence type="ECO:0000256" key="2">
    <source>
        <dbReference type="SAM" id="Phobius"/>
    </source>
</evidence>
<keyword evidence="2" id="KW-0472">Membrane</keyword>
<dbReference type="AlphaFoldDB" id="A0AAN6LSU4"/>
<dbReference type="Proteomes" id="UP001280581">
    <property type="component" value="Unassembled WGS sequence"/>
</dbReference>
<keyword evidence="2" id="KW-1133">Transmembrane helix</keyword>
<evidence type="ECO:0000256" key="1">
    <source>
        <dbReference type="SAM" id="MobiDB-lite"/>
    </source>
</evidence>
<dbReference type="EMBL" id="WVTA01000016">
    <property type="protein sequence ID" value="KAK3201610.1"/>
    <property type="molecule type" value="Genomic_DNA"/>
</dbReference>
<comment type="caution">
    <text evidence="4">The sequence shown here is derived from an EMBL/GenBank/DDBJ whole genome shotgun (WGS) entry which is preliminary data.</text>
</comment>